<organism evidence="2 3">
    <name type="scientific">Arenimonas malthae CC-JY-1</name>
    <dbReference type="NCBI Taxonomy" id="1384054"/>
    <lineage>
        <taxon>Bacteria</taxon>
        <taxon>Pseudomonadati</taxon>
        <taxon>Pseudomonadota</taxon>
        <taxon>Gammaproteobacteria</taxon>
        <taxon>Lysobacterales</taxon>
        <taxon>Lysobacteraceae</taxon>
        <taxon>Arenimonas</taxon>
    </lineage>
</organism>
<dbReference type="InterPro" id="IPR032676">
    <property type="entry name" value="YkuD_2"/>
</dbReference>
<evidence type="ECO:0000256" key="1">
    <source>
        <dbReference type="SAM" id="SignalP"/>
    </source>
</evidence>
<dbReference type="Pfam" id="PF13645">
    <property type="entry name" value="YkuD_2"/>
    <property type="match status" value="1"/>
</dbReference>
<name>A0A091B419_9GAMM</name>
<evidence type="ECO:0000313" key="2">
    <source>
        <dbReference type="EMBL" id="KFN47348.1"/>
    </source>
</evidence>
<gene>
    <name evidence="2" type="ORF">N790_07940</name>
</gene>
<dbReference type="AlphaFoldDB" id="A0A091B419"/>
<sequence>MTRRLTWLLLLALPPAFAGEPVLERLAAAAPEADPQVLALALEARDCAVQSATAPAADRLAVIDYSRPSTEPRLWVFDLRQGQLLFAEHVAHGKGSGENHATAFSNRDGSHQSSLGLFLTAETYQGGNGYSMRMDGLEPGVNDAARDRLIVMHGAGYVDPITAALQGRLGRSYGCPAVRREVARKVIDTLKQGQLLFAYYPDEDWLQRSRFLGCGRDGLAGARGTARKG</sequence>
<reference evidence="2 3" key="1">
    <citation type="submission" date="2013-09" db="EMBL/GenBank/DDBJ databases">
        <title>Genome sequencing of Arenimonas malthae.</title>
        <authorList>
            <person name="Chen F."/>
            <person name="Wang G."/>
        </authorList>
    </citation>
    <scope>NUCLEOTIDE SEQUENCE [LARGE SCALE GENOMIC DNA]</scope>
    <source>
        <strain evidence="2 3">CC-JY-1</strain>
    </source>
</reference>
<dbReference type="eggNOG" id="COG1376">
    <property type="taxonomic scope" value="Bacteria"/>
</dbReference>
<dbReference type="PANTHER" id="PTHR38477">
    <property type="entry name" value="HYPOTHETICAL EXPORTED PROTEIN"/>
    <property type="match status" value="1"/>
</dbReference>
<accession>A0A091B419</accession>
<dbReference type="RefSeq" id="WP_245593766.1">
    <property type="nucleotide sequence ID" value="NZ_AVCH01000162.1"/>
</dbReference>
<dbReference type="PANTHER" id="PTHR38477:SF1">
    <property type="entry name" value="MUREIN L,D-TRANSPEPTIDASE CATALYTIC DOMAIN FAMILY PROTEIN"/>
    <property type="match status" value="1"/>
</dbReference>
<proteinExistence type="predicted"/>
<comment type="caution">
    <text evidence="2">The sequence shown here is derived from an EMBL/GenBank/DDBJ whole genome shotgun (WGS) entry which is preliminary data.</text>
</comment>
<keyword evidence="3" id="KW-1185">Reference proteome</keyword>
<dbReference type="EMBL" id="AVCH01000162">
    <property type="protein sequence ID" value="KFN47348.1"/>
    <property type="molecule type" value="Genomic_DNA"/>
</dbReference>
<keyword evidence="1" id="KW-0732">Signal</keyword>
<dbReference type="PATRIC" id="fig|1384054.3.peg.1653"/>
<protein>
    <recommendedName>
        <fullName evidence="4">YkuD domain-containing protein</fullName>
    </recommendedName>
</protein>
<evidence type="ECO:0008006" key="4">
    <source>
        <dbReference type="Google" id="ProtNLM"/>
    </source>
</evidence>
<dbReference type="Proteomes" id="UP000029392">
    <property type="component" value="Unassembled WGS sequence"/>
</dbReference>
<evidence type="ECO:0000313" key="3">
    <source>
        <dbReference type="Proteomes" id="UP000029392"/>
    </source>
</evidence>
<feature type="signal peptide" evidence="1">
    <location>
        <begin position="1"/>
        <end position="18"/>
    </location>
</feature>
<feature type="chain" id="PRO_5001871224" description="YkuD domain-containing protein" evidence="1">
    <location>
        <begin position="19"/>
        <end position="229"/>
    </location>
</feature>